<dbReference type="InterPro" id="IPR004263">
    <property type="entry name" value="Exostosin"/>
</dbReference>
<comment type="subcellular location">
    <subcellularLocation>
        <location evidence="1">Golgi apparatus membrane</location>
        <topology evidence="1">Single-pass type II membrane protein</topology>
    </subcellularLocation>
</comment>
<evidence type="ECO:0000256" key="5">
    <source>
        <dbReference type="ARBA" id="ARBA00022968"/>
    </source>
</evidence>
<dbReference type="Pfam" id="PF14543">
    <property type="entry name" value="TAXi_N"/>
    <property type="match status" value="1"/>
</dbReference>
<sequence length="784" mass="87493">MQSLILGYSFNDSTAMMVTTPNLTTRFLVAHPNIKSLRAKQQAPAGTASWTEEETEKLSKNKETQFFTSTMNTQNKLRFNFFLFVFLLAWFLVFFFWFPPTITKPHTTLPPHYTLVNNTKSAPNIIPTCNLENVSVYVYSLPAEFNLGLLKDCHNLNIYTDMCPYVANCGLGQPLWPLPQEYSSASSSSANNNNNNSSTSTSTSTSSWFATYQFIAEMIFHARVENHPCRTWDPKRANLFYVPFYGGLYASSTARESDLKARDALAVRLAEYIESQETWRNQNGRDHFMVLGRTAWDFLRTDTDNDNEVDYGANRLLNLPAIKNMSVLTVERQPWTGGSKQHGIPYPSYFHPIKFNEVVRWQKKMREAKRPHLWSFIGAPRNGSDKAAIRDKILSQCHQSSRCELLNCGAVSNYKCHKPMEVLNVMRKSEFCLQAPGDSFTRRSTFDAFLMGCIPVFFSPHTAYTQYAWYLPSDWKTYSVYIEDGHTAESIEEELLKIHKNTVKKMRQRVIDLIPTLTYAHPNATVTDHHLGFKDAVDGIGCLGCNGTPRPGCTNNTCPLFSYNPFNNSLRTGGLDSGSLNGLAKVTKGILGLGRTQIALPMQLANAFELKRKFALCVPSSSQSGLGDIFIGGGPYYMLPYTKNVSDPSNGQIVKFKTSLLSIDKKGVGGTKISNINPYTILHTSIEKAVLKDFVKKAAPRKITIVASVAPFEACFNSKTIASTMNGPAVPTIDLVLQSKSMYWGIYGANSMVKAKENVLCLGVVYGGSKPRTSIVIGGHLVEG</sequence>
<dbReference type="PANTHER" id="PTHR11062:SF255">
    <property type="entry name" value="XYLOGLUCAN GALACTOSYLTRANSFERASE GT17-RELATED"/>
    <property type="match status" value="1"/>
</dbReference>
<protein>
    <submittedName>
        <fullName evidence="11">Xyloglucan galactosyltransferase gt17</fullName>
    </submittedName>
</protein>
<evidence type="ECO:0000256" key="7">
    <source>
        <dbReference type="SAM" id="Phobius"/>
    </source>
</evidence>
<keyword evidence="7" id="KW-0812">Transmembrane</keyword>
<dbReference type="Proteomes" id="UP000237347">
    <property type="component" value="Unassembled WGS sequence"/>
</dbReference>
<accession>A0AAW0LA32</accession>
<dbReference type="SUPFAM" id="SSF50630">
    <property type="entry name" value="Acid proteases"/>
    <property type="match status" value="1"/>
</dbReference>
<dbReference type="AlphaFoldDB" id="A0AAW0LA32"/>
<evidence type="ECO:0000256" key="3">
    <source>
        <dbReference type="ARBA" id="ARBA00010271"/>
    </source>
</evidence>
<proteinExistence type="inferred from homology"/>
<evidence type="ECO:0000313" key="12">
    <source>
        <dbReference type="Proteomes" id="UP000237347"/>
    </source>
</evidence>
<evidence type="ECO:0000259" key="8">
    <source>
        <dbReference type="Pfam" id="PF03016"/>
    </source>
</evidence>
<evidence type="ECO:0000256" key="4">
    <source>
        <dbReference type="ARBA" id="ARBA00022676"/>
    </source>
</evidence>
<dbReference type="GO" id="GO:0016757">
    <property type="term" value="F:glycosyltransferase activity"/>
    <property type="evidence" value="ECO:0007669"/>
    <property type="project" value="UniProtKB-KW"/>
</dbReference>
<evidence type="ECO:0000259" key="9">
    <source>
        <dbReference type="Pfam" id="PF14541"/>
    </source>
</evidence>
<dbReference type="InterPro" id="IPR032799">
    <property type="entry name" value="TAXi_C"/>
</dbReference>
<dbReference type="EMBL" id="PKMF04000126">
    <property type="protein sequence ID" value="KAK7848523.1"/>
    <property type="molecule type" value="Genomic_DNA"/>
</dbReference>
<keyword evidence="5" id="KW-0735">Signal-anchor</keyword>
<evidence type="ECO:0000313" key="11">
    <source>
        <dbReference type="EMBL" id="KAK7848523.1"/>
    </source>
</evidence>
<keyword evidence="12" id="KW-1185">Reference proteome</keyword>
<dbReference type="Pfam" id="PF03016">
    <property type="entry name" value="Exostosin_GT47"/>
    <property type="match status" value="1"/>
</dbReference>
<dbReference type="Pfam" id="PF14541">
    <property type="entry name" value="TAXi_C"/>
    <property type="match status" value="1"/>
</dbReference>
<comment type="similarity">
    <text evidence="2">Belongs to the peptidase A1 family.</text>
</comment>
<dbReference type="InterPro" id="IPR032861">
    <property type="entry name" value="TAXi_N"/>
</dbReference>
<keyword evidence="4 11" id="KW-0808">Transferase</keyword>
<feature type="transmembrane region" description="Helical" evidence="7">
    <location>
        <begin position="79"/>
        <end position="98"/>
    </location>
</feature>
<feature type="domain" description="Xylanase inhibitor C-terminal" evidence="9">
    <location>
        <begin position="650"/>
        <end position="782"/>
    </location>
</feature>
<name>A0AAW0LA32_QUESU</name>
<keyword evidence="4 11" id="KW-0328">Glycosyltransferase</keyword>
<keyword evidence="6" id="KW-0333">Golgi apparatus</keyword>
<dbReference type="InterPro" id="IPR040911">
    <property type="entry name" value="Exostosin_GT47"/>
</dbReference>
<feature type="domain" description="Exostosin GT47" evidence="8">
    <location>
        <begin position="133"/>
        <end position="488"/>
    </location>
</feature>
<gene>
    <name evidence="11" type="primary">GT17</name>
    <name evidence="11" type="ORF">CFP56_004931</name>
</gene>
<feature type="domain" description="Xylanase inhibitor N-terminal" evidence="10">
    <location>
        <begin position="578"/>
        <end position="633"/>
    </location>
</feature>
<dbReference type="InterPro" id="IPR021109">
    <property type="entry name" value="Peptidase_aspartic_dom_sf"/>
</dbReference>
<organism evidence="11 12">
    <name type="scientific">Quercus suber</name>
    <name type="common">Cork oak</name>
    <dbReference type="NCBI Taxonomy" id="58331"/>
    <lineage>
        <taxon>Eukaryota</taxon>
        <taxon>Viridiplantae</taxon>
        <taxon>Streptophyta</taxon>
        <taxon>Embryophyta</taxon>
        <taxon>Tracheophyta</taxon>
        <taxon>Spermatophyta</taxon>
        <taxon>Magnoliopsida</taxon>
        <taxon>eudicotyledons</taxon>
        <taxon>Gunneridae</taxon>
        <taxon>Pentapetalae</taxon>
        <taxon>rosids</taxon>
        <taxon>fabids</taxon>
        <taxon>Fagales</taxon>
        <taxon>Fagaceae</taxon>
        <taxon>Quercus</taxon>
    </lineage>
</organism>
<dbReference type="PANTHER" id="PTHR11062">
    <property type="entry name" value="EXOSTOSIN HEPARAN SULFATE GLYCOSYLTRANSFERASE -RELATED"/>
    <property type="match status" value="1"/>
</dbReference>
<evidence type="ECO:0000259" key="10">
    <source>
        <dbReference type="Pfam" id="PF14543"/>
    </source>
</evidence>
<evidence type="ECO:0000256" key="6">
    <source>
        <dbReference type="ARBA" id="ARBA00023034"/>
    </source>
</evidence>
<comment type="similarity">
    <text evidence="3">Belongs to the glycosyltransferase 47 family.</text>
</comment>
<dbReference type="Gene3D" id="2.40.70.10">
    <property type="entry name" value="Acid Proteases"/>
    <property type="match status" value="2"/>
</dbReference>
<keyword evidence="7" id="KW-0472">Membrane</keyword>
<evidence type="ECO:0000256" key="1">
    <source>
        <dbReference type="ARBA" id="ARBA00004323"/>
    </source>
</evidence>
<dbReference type="GO" id="GO:0000139">
    <property type="term" value="C:Golgi membrane"/>
    <property type="evidence" value="ECO:0007669"/>
    <property type="project" value="UniProtKB-SubCell"/>
</dbReference>
<reference evidence="11 12" key="1">
    <citation type="journal article" date="2018" name="Sci. Data">
        <title>The draft genome sequence of cork oak.</title>
        <authorList>
            <person name="Ramos A.M."/>
            <person name="Usie A."/>
            <person name="Barbosa P."/>
            <person name="Barros P.M."/>
            <person name="Capote T."/>
            <person name="Chaves I."/>
            <person name="Simoes F."/>
            <person name="Abreu I."/>
            <person name="Carrasquinho I."/>
            <person name="Faro C."/>
            <person name="Guimaraes J.B."/>
            <person name="Mendonca D."/>
            <person name="Nobrega F."/>
            <person name="Rodrigues L."/>
            <person name="Saibo N.J.M."/>
            <person name="Varela M.C."/>
            <person name="Egas C."/>
            <person name="Matos J."/>
            <person name="Miguel C.M."/>
            <person name="Oliveira M.M."/>
            <person name="Ricardo C.P."/>
            <person name="Goncalves S."/>
        </authorList>
    </citation>
    <scope>NUCLEOTIDE SEQUENCE [LARGE SCALE GENOMIC DNA]</scope>
    <source>
        <strain evidence="12">cv. HL8</strain>
    </source>
</reference>
<comment type="caution">
    <text evidence="11">The sequence shown here is derived from an EMBL/GenBank/DDBJ whole genome shotgun (WGS) entry which is preliminary data.</text>
</comment>
<keyword evidence="7" id="KW-1133">Transmembrane helix</keyword>
<evidence type="ECO:0000256" key="2">
    <source>
        <dbReference type="ARBA" id="ARBA00007447"/>
    </source>
</evidence>